<dbReference type="GO" id="GO:0016757">
    <property type="term" value="F:glycosyltransferase activity"/>
    <property type="evidence" value="ECO:0007669"/>
    <property type="project" value="InterPro"/>
</dbReference>
<dbReference type="CDD" id="cd03809">
    <property type="entry name" value="GT4_MtfB-like"/>
    <property type="match status" value="1"/>
</dbReference>
<feature type="domain" description="Glycosyl transferase family 1" evidence="2">
    <location>
        <begin position="192"/>
        <end position="344"/>
    </location>
</feature>
<evidence type="ECO:0000256" key="1">
    <source>
        <dbReference type="ARBA" id="ARBA00022679"/>
    </source>
</evidence>
<evidence type="ECO:0000259" key="2">
    <source>
        <dbReference type="Pfam" id="PF00534"/>
    </source>
</evidence>
<dbReference type="Pfam" id="PF00534">
    <property type="entry name" value="Glycos_transf_1"/>
    <property type="match status" value="1"/>
</dbReference>
<dbReference type="SUPFAM" id="SSF53756">
    <property type="entry name" value="UDP-Glycosyltransferase/glycogen phosphorylase"/>
    <property type="match status" value="1"/>
</dbReference>
<dbReference type="EMBL" id="CZBI01000003">
    <property type="protein sequence ID" value="CUP94658.1"/>
    <property type="molecule type" value="Genomic_DNA"/>
</dbReference>
<dbReference type="Gene3D" id="3.40.50.2000">
    <property type="entry name" value="Glycogen Phosphorylase B"/>
    <property type="match status" value="1"/>
</dbReference>
<dbReference type="RefSeq" id="WP_055218700.1">
    <property type="nucleotide sequence ID" value="NZ_CZBI01000003.1"/>
</dbReference>
<protein>
    <submittedName>
        <fullName evidence="3">Glucose transferase</fullName>
    </submittedName>
</protein>
<evidence type="ECO:0000313" key="4">
    <source>
        <dbReference type="Proteomes" id="UP000095541"/>
    </source>
</evidence>
<name>A0A174SG22_BACT4</name>
<dbReference type="AlphaFoldDB" id="A0A174SG22"/>
<dbReference type="Proteomes" id="UP000095541">
    <property type="component" value="Unassembled WGS sequence"/>
</dbReference>
<dbReference type="PANTHER" id="PTHR46401:SF2">
    <property type="entry name" value="GLYCOSYLTRANSFERASE WBBK-RELATED"/>
    <property type="match status" value="1"/>
</dbReference>
<proteinExistence type="predicted"/>
<accession>A0A174SG22</accession>
<dbReference type="InterPro" id="IPR001296">
    <property type="entry name" value="Glyco_trans_1"/>
</dbReference>
<reference evidence="3 4" key="1">
    <citation type="submission" date="2015-09" db="EMBL/GenBank/DDBJ databases">
        <authorList>
            <consortium name="Pathogen Informatics"/>
        </authorList>
    </citation>
    <scope>NUCLEOTIDE SEQUENCE [LARGE SCALE GENOMIC DNA]</scope>
    <source>
        <strain evidence="3 4">2789STDY5834945</strain>
    </source>
</reference>
<dbReference type="GO" id="GO:0009103">
    <property type="term" value="P:lipopolysaccharide biosynthetic process"/>
    <property type="evidence" value="ECO:0007669"/>
    <property type="project" value="TreeGrafter"/>
</dbReference>
<organism evidence="3 4">
    <name type="scientific">Bacteroides thetaiotaomicron</name>
    <dbReference type="NCBI Taxonomy" id="818"/>
    <lineage>
        <taxon>Bacteria</taxon>
        <taxon>Pseudomonadati</taxon>
        <taxon>Bacteroidota</taxon>
        <taxon>Bacteroidia</taxon>
        <taxon>Bacteroidales</taxon>
        <taxon>Bacteroidaceae</taxon>
        <taxon>Bacteroides</taxon>
    </lineage>
</organism>
<dbReference type="PANTHER" id="PTHR46401">
    <property type="entry name" value="GLYCOSYLTRANSFERASE WBBK-RELATED"/>
    <property type="match status" value="1"/>
</dbReference>
<keyword evidence="1 3" id="KW-0808">Transferase</keyword>
<evidence type="ECO:0000313" key="3">
    <source>
        <dbReference type="EMBL" id="CUP94658.1"/>
    </source>
</evidence>
<gene>
    <name evidence="3" type="ORF">ERS852557_02191</name>
</gene>
<sequence>MKRIVISAVNLKVGGTLTILRDCLRHLSGLAATGEYQVIALVYDRKLADYPHIEYIELKWPKKNWGNRLWCEYVAMRKISVRLAPVFLWLSLHDTTPSVRAQRRAVYCHNSFPFYRWKMKEILFAPRIVLFSLFSRYVYRINIHKNKYVIVQQQWFRKAFTHWFHLPDESVIVAPPVLQRQPSVKKSPNTASIEMDEDEYSFLYAATSDSHKNFECICRASVLLRQRMPGLKFKVYLTVKGDENAYTRWLYSHWGKVPALAFVGYLTKEQLYAYYQRSNCLIFSSKVETWGLPVTEFAVFNKPMLLSDLPYAHETAAGCEQVAFFHPDRPQELAAQMAKLLRGDHSFLATLRKEEVLPPVAESWEKLFHILLK</sequence>